<proteinExistence type="predicted"/>
<dbReference type="EMBL" id="VSRR010020914">
    <property type="protein sequence ID" value="MPC63517.1"/>
    <property type="molecule type" value="Genomic_DNA"/>
</dbReference>
<comment type="caution">
    <text evidence="1">The sequence shown here is derived from an EMBL/GenBank/DDBJ whole genome shotgun (WGS) entry which is preliminary data.</text>
</comment>
<gene>
    <name evidence="1" type="ORF">E2C01_057615</name>
</gene>
<protein>
    <submittedName>
        <fullName evidence="1">Uncharacterized protein</fullName>
    </submittedName>
</protein>
<dbReference type="Proteomes" id="UP000324222">
    <property type="component" value="Unassembled WGS sequence"/>
</dbReference>
<evidence type="ECO:0000313" key="1">
    <source>
        <dbReference type="EMBL" id="MPC63517.1"/>
    </source>
</evidence>
<name>A0A5B7H2F6_PORTR</name>
<organism evidence="1 2">
    <name type="scientific">Portunus trituberculatus</name>
    <name type="common">Swimming crab</name>
    <name type="synonym">Neptunus trituberculatus</name>
    <dbReference type="NCBI Taxonomy" id="210409"/>
    <lineage>
        <taxon>Eukaryota</taxon>
        <taxon>Metazoa</taxon>
        <taxon>Ecdysozoa</taxon>
        <taxon>Arthropoda</taxon>
        <taxon>Crustacea</taxon>
        <taxon>Multicrustacea</taxon>
        <taxon>Malacostraca</taxon>
        <taxon>Eumalacostraca</taxon>
        <taxon>Eucarida</taxon>
        <taxon>Decapoda</taxon>
        <taxon>Pleocyemata</taxon>
        <taxon>Brachyura</taxon>
        <taxon>Eubrachyura</taxon>
        <taxon>Portunoidea</taxon>
        <taxon>Portunidae</taxon>
        <taxon>Portuninae</taxon>
        <taxon>Portunus</taxon>
    </lineage>
</organism>
<accession>A0A5B7H2F6</accession>
<keyword evidence="2" id="KW-1185">Reference proteome</keyword>
<evidence type="ECO:0000313" key="2">
    <source>
        <dbReference type="Proteomes" id="UP000324222"/>
    </source>
</evidence>
<reference evidence="1 2" key="1">
    <citation type="submission" date="2019-05" db="EMBL/GenBank/DDBJ databases">
        <title>Another draft genome of Portunus trituberculatus and its Hox gene families provides insights of decapod evolution.</title>
        <authorList>
            <person name="Jeong J.-H."/>
            <person name="Song I."/>
            <person name="Kim S."/>
            <person name="Choi T."/>
            <person name="Kim D."/>
            <person name="Ryu S."/>
            <person name="Kim W."/>
        </authorList>
    </citation>
    <scope>NUCLEOTIDE SEQUENCE [LARGE SCALE GENOMIC DNA]</scope>
    <source>
        <tissue evidence="1">Muscle</tissue>
    </source>
</reference>
<sequence length="79" mass="9603">MSREVWEEMAGVLQEISKHVDEFHIQLVFCYINKKNCRLDFLQGLQFICVWIKYPYCYKNILITMIKLVTNCEITSMYW</sequence>
<dbReference type="AlphaFoldDB" id="A0A5B7H2F6"/>